<dbReference type="AlphaFoldDB" id="A0A917G221"/>
<dbReference type="InterPro" id="IPR036291">
    <property type="entry name" value="NAD(P)-bd_dom_sf"/>
</dbReference>
<feature type="domain" description="NAD(P)-binding" evidence="1">
    <location>
        <begin position="9"/>
        <end position="185"/>
    </location>
</feature>
<keyword evidence="3" id="KW-1185">Reference proteome</keyword>
<sequence length="198" mass="21585">MKIALFGVGRTGRQVIAQASEKHTIQALVRSERAGNAHMIIGDATDSKAVNEVIQGCDVVISALGTDQNNVLQKNMALVVQAMTATNVQRIIVVSTAAILNSKESPQLLRYQTGESKRRSTTAAEDHHTMFTILQESTLDWTLVCPTALIDGDALTYRMATDYLPENPEKITRAAVASCVLNIMESNAYQQKRIGIAR</sequence>
<dbReference type="Gene3D" id="3.40.50.720">
    <property type="entry name" value="NAD(P)-binding Rossmann-like Domain"/>
    <property type="match status" value="1"/>
</dbReference>
<dbReference type="PANTHER" id="PTHR43355">
    <property type="entry name" value="FLAVIN REDUCTASE (NADPH)"/>
    <property type="match status" value="1"/>
</dbReference>
<dbReference type="EMBL" id="BMJT01000003">
    <property type="protein sequence ID" value="GGG18235.1"/>
    <property type="molecule type" value="Genomic_DNA"/>
</dbReference>
<comment type="caution">
    <text evidence="2">The sequence shown here is derived from an EMBL/GenBank/DDBJ whole genome shotgun (WGS) entry which is preliminary data.</text>
</comment>
<dbReference type="SUPFAM" id="SSF51735">
    <property type="entry name" value="NAD(P)-binding Rossmann-fold domains"/>
    <property type="match status" value="1"/>
</dbReference>
<evidence type="ECO:0000259" key="1">
    <source>
        <dbReference type="Pfam" id="PF13460"/>
    </source>
</evidence>
<gene>
    <name evidence="2" type="ORF">GCM10007425_10870</name>
</gene>
<name>A0A917G221_9BACI</name>
<dbReference type="GO" id="GO:0016646">
    <property type="term" value="F:oxidoreductase activity, acting on the CH-NH group of donors, NAD or NADP as acceptor"/>
    <property type="evidence" value="ECO:0007669"/>
    <property type="project" value="TreeGrafter"/>
</dbReference>
<dbReference type="InterPro" id="IPR051606">
    <property type="entry name" value="Polyketide_Oxido-like"/>
</dbReference>
<organism evidence="2 3">
    <name type="scientific">Lysinibacillus alkalisoli</name>
    <dbReference type="NCBI Taxonomy" id="1911548"/>
    <lineage>
        <taxon>Bacteria</taxon>
        <taxon>Bacillati</taxon>
        <taxon>Bacillota</taxon>
        <taxon>Bacilli</taxon>
        <taxon>Bacillales</taxon>
        <taxon>Bacillaceae</taxon>
        <taxon>Lysinibacillus</taxon>
    </lineage>
</organism>
<dbReference type="RefSeq" id="WP_188614012.1">
    <property type="nucleotide sequence ID" value="NZ_BMJT01000003.1"/>
</dbReference>
<dbReference type="Proteomes" id="UP000616608">
    <property type="component" value="Unassembled WGS sequence"/>
</dbReference>
<accession>A0A917G221</accession>
<reference evidence="2" key="1">
    <citation type="journal article" date="2014" name="Int. J. Syst. Evol. Microbiol.">
        <title>Complete genome sequence of Corynebacterium casei LMG S-19264T (=DSM 44701T), isolated from a smear-ripened cheese.</title>
        <authorList>
            <consortium name="US DOE Joint Genome Institute (JGI-PGF)"/>
            <person name="Walter F."/>
            <person name="Albersmeier A."/>
            <person name="Kalinowski J."/>
            <person name="Ruckert C."/>
        </authorList>
    </citation>
    <scope>NUCLEOTIDE SEQUENCE</scope>
    <source>
        <strain evidence="2">CGMCC 1.15760</strain>
    </source>
</reference>
<reference evidence="2" key="2">
    <citation type="submission" date="2020-09" db="EMBL/GenBank/DDBJ databases">
        <authorList>
            <person name="Sun Q."/>
            <person name="Zhou Y."/>
        </authorList>
    </citation>
    <scope>NUCLEOTIDE SEQUENCE</scope>
    <source>
        <strain evidence="2">CGMCC 1.15760</strain>
    </source>
</reference>
<protein>
    <submittedName>
        <fullName evidence="2">Oxidoreductase</fullName>
    </submittedName>
</protein>
<evidence type="ECO:0000313" key="3">
    <source>
        <dbReference type="Proteomes" id="UP000616608"/>
    </source>
</evidence>
<proteinExistence type="predicted"/>
<evidence type="ECO:0000313" key="2">
    <source>
        <dbReference type="EMBL" id="GGG18235.1"/>
    </source>
</evidence>
<dbReference type="PANTHER" id="PTHR43355:SF2">
    <property type="entry name" value="FLAVIN REDUCTASE (NADPH)"/>
    <property type="match status" value="1"/>
</dbReference>
<dbReference type="InterPro" id="IPR016040">
    <property type="entry name" value="NAD(P)-bd_dom"/>
</dbReference>
<dbReference type="Pfam" id="PF13460">
    <property type="entry name" value="NAD_binding_10"/>
    <property type="match status" value="1"/>
</dbReference>